<name>A0A7Y7WCE8_9PSED</name>
<gene>
    <name evidence="2" type="ORF">HX829_09660</name>
</gene>
<organism evidence="2 3">
    <name type="scientific">Pseudomonas gingeri</name>
    <dbReference type="NCBI Taxonomy" id="117681"/>
    <lineage>
        <taxon>Bacteria</taxon>
        <taxon>Pseudomonadati</taxon>
        <taxon>Pseudomonadota</taxon>
        <taxon>Gammaproteobacteria</taxon>
        <taxon>Pseudomonadales</taxon>
        <taxon>Pseudomonadaceae</taxon>
        <taxon>Pseudomonas</taxon>
    </lineage>
</organism>
<dbReference type="Proteomes" id="UP000582981">
    <property type="component" value="Unassembled WGS sequence"/>
</dbReference>
<evidence type="ECO:0000313" key="3">
    <source>
        <dbReference type="Proteomes" id="UP000582981"/>
    </source>
</evidence>
<dbReference type="SUPFAM" id="SSF47336">
    <property type="entry name" value="ACP-like"/>
    <property type="match status" value="1"/>
</dbReference>
<accession>A0A7Y7WCE8</accession>
<proteinExistence type="predicted"/>
<reference evidence="2 3" key="1">
    <citation type="submission" date="2020-04" db="EMBL/GenBank/DDBJ databases">
        <title>Molecular characterization of pseudomonads from Agaricus bisporus reveal novel blotch 2 pathogens in Western Europe.</title>
        <authorList>
            <person name="Taparia T."/>
            <person name="Krijger M."/>
            <person name="Haynes E."/>
            <person name="Elpinstone J.G."/>
            <person name="Noble R."/>
            <person name="Van Der Wolf J."/>
        </authorList>
    </citation>
    <scope>NUCLEOTIDE SEQUENCE [LARGE SCALE GENOMIC DNA]</scope>
    <source>
        <strain evidence="2 3">F1001</strain>
    </source>
</reference>
<dbReference type="AlphaFoldDB" id="A0A7Y7WCE8"/>
<dbReference type="InterPro" id="IPR036736">
    <property type="entry name" value="ACP-like_sf"/>
</dbReference>
<dbReference type="NCBIfam" id="NF005079">
    <property type="entry name" value="PRK06508.1"/>
    <property type="match status" value="1"/>
</dbReference>
<dbReference type="InterPro" id="IPR009081">
    <property type="entry name" value="PP-bd_ACP"/>
</dbReference>
<comment type="caution">
    <text evidence="2">The sequence shown here is derived from an EMBL/GenBank/DDBJ whole genome shotgun (WGS) entry which is preliminary data.</text>
</comment>
<evidence type="ECO:0000259" key="1">
    <source>
        <dbReference type="Pfam" id="PF00550"/>
    </source>
</evidence>
<sequence length="92" mass="10129">MDAIYSFVVSTLSSICKVDERDITPSTNLFADLGIDSVDFLDAVYCIDKHFDIRIPVGQWMSAVNEGNAQLTDYFIMENFVAAIAERAGASV</sequence>
<feature type="domain" description="Carrier" evidence="1">
    <location>
        <begin position="8"/>
        <end position="59"/>
    </location>
</feature>
<dbReference type="EMBL" id="JACAPU010000012">
    <property type="protein sequence ID" value="NWB46762.1"/>
    <property type="molecule type" value="Genomic_DNA"/>
</dbReference>
<dbReference type="RefSeq" id="WP_100941008.1">
    <property type="nucleotide sequence ID" value="NZ_JACAPU010000012.1"/>
</dbReference>
<evidence type="ECO:0000313" key="2">
    <source>
        <dbReference type="EMBL" id="NWB46762.1"/>
    </source>
</evidence>
<dbReference type="Pfam" id="PF00550">
    <property type="entry name" value="PP-binding"/>
    <property type="match status" value="1"/>
</dbReference>
<dbReference type="Gene3D" id="1.10.1200.10">
    <property type="entry name" value="ACP-like"/>
    <property type="match status" value="1"/>
</dbReference>
<protein>
    <submittedName>
        <fullName evidence="2">Acyl carrier protein</fullName>
    </submittedName>
</protein>